<sequence>MPVRTAKSRCSWGRARLALFLGHPPLGNPGAPPTVSEVGHHDAAATSKRPPDARSRSAGRSPHHAAHSARTRRRR</sequence>
<proteinExistence type="predicted"/>
<dbReference type="Proteomes" id="UP000000657">
    <property type="component" value="Chromosome"/>
</dbReference>
<gene>
    <name evidence="2" type="ordered locus">FRAAL6856</name>
</gene>
<keyword evidence="3" id="KW-1185">Reference proteome</keyword>
<name>Q0RAJ4_FRAAA</name>
<organism evidence="2 3">
    <name type="scientific">Frankia alni (strain DSM 45986 / CECT 9034 / ACN14a)</name>
    <dbReference type="NCBI Taxonomy" id="326424"/>
    <lineage>
        <taxon>Bacteria</taxon>
        <taxon>Bacillati</taxon>
        <taxon>Actinomycetota</taxon>
        <taxon>Actinomycetes</taxon>
        <taxon>Frankiales</taxon>
        <taxon>Frankiaceae</taxon>
        <taxon>Frankia</taxon>
    </lineage>
</organism>
<reference evidence="2 3" key="1">
    <citation type="journal article" date="2007" name="Genome Res.">
        <title>Genome characteristics of facultatively symbiotic Frankia sp. strains reflect host range and host plant biogeography.</title>
        <authorList>
            <person name="Normand P."/>
            <person name="Lapierre P."/>
            <person name="Tisa L.S."/>
            <person name="Gogarten J.P."/>
            <person name="Alloisio N."/>
            <person name="Bagnarol E."/>
            <person name="Bassi C.A."/>
            <person name="Berry A.M."/>
            <person name="Bickhart D.M."/>
            <person name="Choisne N."/>
            <person name="Couloux A."/>
            <person name="Cournoyer B."/>
            <person name="Cruveiller S."/>
            <person name="Daubin V."/>
            <person name="Demange N."/>
            <person name="Francino M.P."/>
            <person name="Goltsman E."/>
            <person name="Huang Y."/>
            <person name="Kopp O.R."/>
            <person name="Labarre L."/>
            <person name="Lapidus A."/>
            <person name="Lavire C."/>
            <person name="Marechal J."/>
            <person name="Martinez M."/>
            <person name="Mastronunzio J.E."/>
            <person name="Mullin B.C."/>
            <person name="Niemann J."/>
            <person name="Pujic P."/>
            <person name="Rawnsley T."/>
            <person name="Rouy Z."/>
            <person name="Schenowitz C."/>
            <person name="Sellstedt A."/>
            <person name="Tavares F."/>
            <person name="Tomkins J.P."/>
            <person name="Vallenet D."/>
            <person name="Valverde C."/>
            <person name="Wall L.G."/>
            <person name="Wang Y."/>
            <person name="Medigue C."/>
            <person name="Benson D.R."/>
        </authorList>
    </citation>
    <scope>NUCLEOTIDE SEQUENCE [LARGE SCALE GENOMIC DNA]</scope>
    <source>
        <strain evidence="3">DSM 45986 / CECT 9034 / ACN14a</strain>
    </source>
</reference>
<evidence type="ECO:0000313" key="3">
    <source>
        <dbReference type="Proteomes" id="UP000000657"/>
    </source>
</evidence>
<feature type="compositionally biased region" description="Basic residues" evidence="1">
    <location>
        <begin position="61"/>
        <end position="75"/>
    </location>
</feature>
<dbReference type="AlphaFoldDB" id="Q0RAJ4"/>
<protein>
    <submittedName>
        <fullName evidence="2">Uncharacterized protein</fullName>
    </submittedName>
</protein>
<accession>Q0RAJ4</accession>
<evidence type="ECO:0000256" key="1">
    <source>
        <dbReference type="SAM" id="MobiDB-lite"/>
    </source>
</evidence>
<dbReference type="EMBL" id="CT573213">
    <property type="protein sequence ID" value="CAL29852.1"/>
    <property type="molecule type" value="Genomic_DNA"/>
</dbReference>
<dbReference type="HOGENOM" id="CLU_2665750_0_0_11"/>
<feature type="region of interest" description="Disordered" evidence="1">
    <location>
        <begin position="22"/>
        <end position="75"/>
    </location>
</feature>
<feature type="compositionally biased region" description="Basic and acidic residues" evidence="1">
    <location>
        <begin position="38"/>
        <end position="55"/>
    </location>
</feature>
<evidence type="ECO:0000313" key="2">
    <source>
        <dbReference type="EMBL" id="CAL29852.1"/>
    </source>
</evidence>